<dbReference type="AlphaFoldDB" id="A0A2K1QGX7"/>
<dbReference type="STRING" id="2082308.A0A2K1QGX7"/>
<dbReference type="InParanoid" id="A0A2K1QGX7"/>
<dbReference type="SUPFAM" id="SSF52833">
    <property type="entry name" value="Thioredoxin-like"/>
    <property type="match status" value="1"/>
</dbReference>
<dbReference type="CDD" id="cd03062">
    <property type="entry name" value="TRX_Fd_Sucrase"/>
    <property type="match status" value="1"/>
</dbReference>
<dbReference type="Gene3D" id="3.40.30.10">
    <property type="entry name" value="Glutaredoxin"/>
    <property type="match status" value="1"/>
</dbReference>
<sequence length="219" mass="23465">MITNSSLPAPSSPSHQTTALTLPLSALHIPSLPLDPASIEDFLRAFLLPETSRAQAPSQTRPQPHLLRRPDLQSRFVTRELDEVLVLVCSHGGRDARCGVLGPVLIREFEGVLAREGVRVLTEAEAEAEAEAEEKGEEPGLTARVAGISHVGGHKFAGNVIVYLPRGMRGNGLAGKGVWYGRVEPGHVEGIVRETVLGGRVIRELFRGGVGPGGEMLRL</sequence>
<gene>
    <name evidence="3" type="ORF">CAC42_3701</name>
</gene>
<dbReference type="InterPro" id="IPR009737">
    <property type="entry name" value="Aim32/Apd1-like"/>
</dbReference>
<organism evidence="3 4">
    <name type="scientific">Sphaceloma murrayae</name>
    <dbReference type="NCBI Taxonomy" id="2082308"/>
    <lineage>
        <taxon>Eukaryota</taxon>
        <taxon>Fungi</taxon>
        <taxon>Dikarya</taxon>
        <taxon>Ascomycota</taxon>
        <taxon>Pezizomycotina</taxon>
        <taxon>Dothideomycetes</taxon>
        <taxon>Dothideomycetidae</taxon>
        <taxon>Myriangiales</taxon>
        <taxon>Elsinoaceae</taxon>
        <taxon>Sphaceloma</taxon>
    </lineage>
</organism>
<evidence type="ECO:0000256" key="2">
    <source>
        <dbReference type="ARBA" id="ARBA00040895"/>
    </source>
</evidence>
<name>A0A2K1QGX7_9PEZI</name>
<reference evidence="3 4" key="1">
    <citation type="submission" date="2017-06" db="EMBL/GenBank/DDBJ databases">
        <title>Draft genome sequence of a variant of Elsinoe murrayae.</title>
        <authorList>
            <person name="Cheng Q."/>
        </authorList>
    </citation>
    <scope>NUCLEOTIDE SEQUENCE [LARGE SCALE GENOMIC DNA]</scope>
    <source>
        <strain evidence="3 4">CQ-2017a</strain>
    </source>
</reference>
<dbReference type="PANTHER" id="PTHR31902:SF7">
    <property type="entry name" value="ALTERED INHERITANCE OF MITOCHONDRIA PROTEIN 32"/>
    <property type="match status" value="1"/>
</dbReference>
<protein>
    <recommendedName>
        <fullName evidence="2">Altered inheritance of mitochondria protein 32</fullName>
    </recommendedName>
</protein>
<evidence type="ECO:0000313" key="3">
    <source>
        <dbReference type="EMBL" id="PNS14415.1"/>
    </source>
</evidence>
<dbReference type="EMBL" id="NKHZ01000086">
    <property type="protein sequence ID" value="PNS14415.1"/>
    <property type="molecule type" value="Genomic_DNA"/>
</dbReference>
<dbReference type="Proteomes" id="UP000243797">
    <property type="component" value="Unassembled WGS sequence"/>
</dbReference>
<proteinExistence type="inferred from homology"/>
<keyword evidence="4" id="KW-1185">Reference proteome</keyword>
<accession>A0A2K1QGX7</accession>
<dbReference type="InterPro" id="IPR036249">
    <property type="entry name" value="Thioredoxin-like_sf"/>
</dbReference>
<evidence type="ECO:0000256" key="1">
    <source>
        <dbReference type="ARBA" id="ARBA00038208"/>
    </source>
</evidence>
<dbReference type="PANTHER" id="PTHR31902">
    <property type="entry name" value="ACTIN PATCHES DISTAL PROTEIN 1"/>
    <property type="match status" value="1"/>
</dbReference>
<evidence type="ECO:0000313" key="4">
    <source>
        <dbReference type="Proteomes" id="UP000243797"/>
    </source>
</evidence>
<comment type="caution">
    <text evidence="3">The sequence shown here is derived from an EMBL/GenBank/DDBJ whole genome shotgun (WGS) entry which is preliminary data.</text>
</comment>
<dbReference type="Pfam" id="PF06999">
    <property type="entry name" value="Suc_Fer-like"/>
    <property type="match status" value="1"/>
</dbReference>
<comment type="similarity">
    <text evidence="1">Belongs to the AIM32 family.</text>
</comment>
<dbReference type="OrthoDB" id="10253744at2759"/>